<comment type="cofactor">
    <cofactor evidence="1">
        <name>Ca(2+)</name>
        <dbReference type="ChEBI" id="CHEBI:29108"/>
    </cofactor>
</comment>
<dbReference type="AlphaFoldDB" id="A0A1J1IG80"/>
<feature type="non-terminal residue" evidence="7">
    <location>
        <position position="1"/>
    </location>
</feature>
<gene>
    <name evidence="7" type="primary">putative pentaxin-like protein</name>
    <name evidence="7" type="ORF">CLUMA_CG012580</name>
</gene>
<dbReference type="SUPFAM" id="SSF49899">
    <property type="entry name" value="Concanavalin A-like lectins/glucanases"/>
    <property type="match status" value="1"/>
</dbReference>
<organism evidence="7 8">
    <name type="scientific">Clunio marinus</name>
    <dbReference type="NCBI Taxonomy" id="568069"/>
    <lineage>
        <taxon>Eukaryota</taxon>
        <taxon>Metazoa</taxon>
        <taxon>Ecdysozoa</taxon>
        <taxon>Arthropoda</taxon>
        <taxon>Hexapoda</taxon>
        <taxon>Insecta</taxon>
        <taxon>Pterygota</taxon>
        <taxon>Neoptera</taxon>
        <taxon>Endopterygota</taxon>
        <taxon>Diptera</taxon>
        <taxon>Nematocera</taxon>
        <taxon>Chironomoidea</taxon>
        <taxon>Chironomidae</taxon>
        <taxon>Clunio</taxon>
    </lineage>
</organism>
<reference evidence="7 8" key="1">
    <citation type="submission" date="2015-04" db="EMBL/GenBank/DDBJ databases">
        <authorList>
            <person name="Syromyatnikov M.Y."/>
            <person name="Popov V.N."/>
        </authorList>
    </citation>
    <scope>NUCLEOTIDE SEQUENCE [LARGE SCALE GENOMIC DNA]</scope>
</reference>
<evidence type="ECO:0000313" key="7">
    <source>
        <dbReference type="EMBL" id="CRK99263.1"/>
    </source>
</evidence>
<evidence type="ECO:0000259" key="6">
    <source>
        <dbReference type="Pfam" id="PF00354"/>
    </source>
</evidence>
<sequence length="490" mass="55576">SSSSFQSILSSSPSFHYQQVLGDRNDTILRRSGSDTSFGDKTDSFPESAHKFSVLSDKSCAAEKYALEHEAEIEYVTKFKKLDQFSLCMWKLEQRLIHVYYIFIVHDEPREIQFWISNVNSSSFITLAVRGHSLYRLNYPLAMKKWHHMCTSWNGKTGEWQLWVKSERVGRGFYNRLVSHEIESKGKAFSGGKSPNDRTCYGLHFELTLLQLYSVALSAGKAHRDHKHHHVHKFDFNGEISTTTSAPTPPPVVNQPVNPLLANGQFPTKVKINVAQVPPNAQSPTLSTNFVNGQFHGGSRIIQEQLISGKFKQLAQQPQQLPSSLQKEFSSLKSLPIQITKQEFESLPSSYVGFQNSPVNVQIIDEKDLPDLRFKRQSEKEEATREKRQFKIPTDSTLLDISSFDTDWYDGLAQFGDNDFKDSLLKKDNLEEDIKEHDREPAQGEVEAVASYCSYCLLEPFQQALVLSWKTATPGPKVLKAKAAQICGDF</sequence>
<dbReference type="InterPro" id="IPR013320">
    <property type="entry name" value="ConA-like_dom_sf"/>
</dbReference>
<dbReference type="STRING" id="568069.A0A1J1IG80"/>
<dbReference type="OrthoDB" id="8793160at2759"/>
<accession>A0A1J1IG80</accession>
<evidence type="ECO:0000256" key="2">
    <source>
        <dbReference type="ARBA" id="ARBA00022723"/>
    </source>
</evidence>
<keyword evidence="4" id="KW-1015">Disulfide bond</keyword>
<evidence type="ECO:0000256" key="5">
    <source>
        <dbReference type="ARBA" id="ARBA00023180"/>
    </source>
</evidence>
<dbReference type="GO" id="GO:0046872">
    <property type="term" value="F:metal ion binding"/>
    <property type="evidence" value="ECO:0007669"/>
    <property type="project" value="UniProtKB-KW"/>
</dbReference>
<evidence type="ECO:0000256" key="4">
    <source>
        <dbReference type="ARBA" id="ARBA00023157"/>
    </source>
</evidence>
<evidence type="ECO:0000256" key="3">
    <source>
        <dbReference type="ARBA" id="ARBA00022837"/>
    </source>
</evidence>
<feature type="domain" description="Pentraxin (PTX)" evidence="6">
    <location>
        <begin position="80"/>
        <end position="168"/>
    </location>
</feature>
<name>A0A1J1IG80_9DIPT</name>
<keyword evidence="2" id="KW-0479">Metal-binding</keyword>
<dbReference type="EMBL" id="CVRI01000050">
    <property type="protein sequence ID" value="CRK99263.1"/>
    <property type="molecule type" value="Genomic_DNA"/>
</dbReference>
<dbReference type="Gene3D" id="2.60.120.200">
    <property type="match status" value="1"/>
</dbReference>
<keyword evidence="5" id="KW-0325">Glycoprotein</keyword>
<dbReference type="PANTHER" id="PTHR19277:SF125">
    <property type="entry name" value="B6"/>
    <property type="match status" value="1"/>
</dbReference>
<dbReference type="Pfam" id="PF00354">
    <property type="entry name" value="Pentaxin"/>
    <property type="match status" value="1"/>
</dbReference>
<protein>
    <submittedName>
        <fullName evidence="7">CLUMA_CG012580, isoform A</fullName>
    </submittedName>
</protein>
<dbReference type="InterPro" id="IPR001759">
    <property type="entry name" value="PTX_dom"/>
</dbReference>
<proteinExistence type="predicted"/>
<keyword evidence="8" id="KW-1185">Reference proteome</keyword>
<keyword evidence="3" id="KW-0106">Calcium</keyword>
<dbReference type="InterPro" id="IPR051360">
    <property type="entry name" value="Neuronal_Pentraxin_Related"/>
</dbReference>
<evidence type="ECO:0000313" key="8">
    <source>
        <dbReference type="Proteomes" id="UP000183832"/>
    </source>
</evidence>
<dbReference type="PANTHER" id="PTHR19277">
    <property type="entry name" value="PENTRAXIN"/>
    <property type="match status" value="1"/>
</dbReference>
<dbReference type="Proteomes" id="UP000183832">
    <property type="component" value="Unassembled WGS sequence"/>
</dbReference>
<evidence type="ECO:0000256" key="1">
    <source>
        <dbReference type="ARBA" id="ARBA00001913"/>
    </source>
</evidence>